<proteinExistence type="predicted"/>
<evidence type="ECO:0000313" key="3">
    <source>
        <dbReference type="EMBL" id="PTQ53272.1"/>
    </source>
</evidence>
<feature type="domain" description="ChlI/MoxR AAA lid" evidence="2">
    <location>
        <begin position="234"/>
        <end position="298"/>
    </location>
</feature>
<dbReference type="InterPro" id="IPR027417">
    <property type="entry name" value="P-loop_NTPase"/>
</dbReference>
<feature type="domain" description="ATPase AAA-3" evidence="1">
    <location>
        <begin position="45"/>
        <end position="174"/>
    </location>
</feature>
<evidence type="ECO:0000259" key="1">
    <source>
        <dbReference type="Pfam" id="PF07726"/>
    </source>
</evidence>
<dbReference type="Gene3D" id="1.10.8.80">
    <property type="entry name" value="Magnesium chelatase subunit I, C-Terminal domain"/>
    <property type="match status" value="1"/>
</dbReference>
<dbReference type="Proteomes" id="UP000244016">
    <property type="component" value="Unassembled WGS sequence"/>
</dbReference>
<dbReference type="PIRSF" id="PIRSF002849">
    <property type="entry name" value="AAA_ATPase_chaperone_MoxR_prd"/>
    <property type="match status" value="1"/>
</dbReference>
<dbReference type="SUPFAM" id="SSF52540">
    <property type="entry name" value="P-loop containing nucleoside triphosphate hydrolases"/>
    <property type="match status" value="1"/>
</dbReference>
<dbReference type="GO" id="GO:0005524">
    <property type="term" value="F:ATP binding"/>
    <property type="evidence" value="ECO:0007669"/>
    <property type="project" value="InterPro"/>
</dbReference>
<dbReference type="CDD" id="cd00009">
    <property type="entry name" value="AAA"/>
    <property type="match status" value="1"/>
</dbReference>
<dbReference type="Pfam" id="PF17863">
    <property type="entry name" value="AAA_lid_2"/>
    <property type="match status" value="1"/>
</dbReference>
<comment type="caution">
    <text evidence="3">The sequence shown here is derived from an EMBL/GenBank/DDBJ whole genome shotgun (WGS) entry which is preliminary data.</text>
</comment>
<dbReference type="AlphaFoldDB" id="A0A2T5GAR4"/>
<dbReference type="Pfam" id="PF07726">
    <property type="entry name" value="AAA_3"/>
    <property type="match status" value="1"/>
</dbReference>
<evidence type="ECO:0000259" key="2">
    <source>
        <dbReference type="Pfam" id="PF17863"/>
    </source>
</evidence>
<dbReference type="InterPro" id="IPR011703">
    <property type="entry name" value="ATPase_AAA-3"/>
</dbReference>
<dbReference type="InterPro" id="IPR050764">
    <property type="entry name" value="CbbQ/NirQ/NorQ/GpvN"/>
</dbReference>
<dbReference type="GO" id="GO:0016887">
    <property type="term" value="F:ATP hydrolysis activity"/>
    <property type="evidence" value="ECO:0007669"/>
    <property type="project" value="InterPro"/>
</dbReference>
<sequence length="318" mass="35549">MDKPERATEGVETAFSALFAQVERVYYGHREVLELLFAALLAEGHVLVEDVPGVGKTTLLRAFARVLGLSFARVSFTPDLLPADLTGYVYLSPRGETEFRRGPIFAHVLLADELNRASPRTQAALLEAMEERRVTVEGRTHPLPRPFFVLATQNPVELEGTYPLPEAELDRFLLRLRLGYPPPAAERTLLTREPPSPEDLPEMLNAEALSAHIARARAVYLSEAVADYIVALARRTRAHPRVLLGVSPRGSLSLARLARAWAYLRGREYVLPEDVQGLLPHAWGHRILLADETNPQEAVRDLLAEVVRSTPLPEERRR</sequence>
<accession>A0A2T5GAR4</accession>
<dbReference type="EMBL" id="PEBW01000001">
    <property type="protein sequence ID" value="PTQ53272.1"/>
    <property type="molecule type" value="Genomic_DNA"/>
</dbReference>
<evidence type="ECO:0000313" key="4">
    <source>
        <dbReference type="Proteomes" id="UP000244016"/>
    </source>
</evidence>
<organism evidence="3 4">
    <name type="scientific">Brockia lithotrophica</name>
    <dbReference type="NCBI Taxonomy" id="933949"/>
    <lineage>
        <taxon>Bacteria</taxon>
        <taxon>Bacillati</taxon>
        <taxon>Bacillota</taxon>
        <taxon>Bacilli</taxon>
        <taxon>Bacillales</taxon>
        <taxon>Bacillales Family X. Incertae Sedis</taxon>
        <taxon>Brockia</taxon>
    </lineage>
</organism>
<reference evidence="3 4" key="1">
    <citation type="submission" date="2017-08" db="EMBL/GenBank/DDBJ databases">
        <title>Burning lignite coal seam in the remote Altai Mountains harbors a hydrogen-driven thermophilic microbial community.</title>
        <authorList>
            <person name="Kadnikov V.V."/>
            <person name="Mardanov A.V."/>
            <person name="Ivasenko D."/>
            <person name="Beletsky A.V."/>
            <person name="Karnachuk O.V."/>
            <person name="Ravin N.V."/>
        </authorList>
    </citation>
    <scope>NUCLEOTIDE SEQUENCE [LARGE SCALE GENOMIC DNA]</scope>
    <source>
        <strain evidence="3">AL31</strain>
    </source>
</reference>
<dbReference type="InterPro" id="IPR041628">
    <property type="entry name" value="ChlI/MoxR_AAA_lid"/>
</dbReference>
<dbReference type="Gene3D" id="3.40.50.300">
    <property type="entry name" value="P-loop containing nucleotide triphosphate hydrolases"/>
    <property type="match status" value="1"/>
</dbReference>
<name>A0A2T5GAR4_9BACL</name>
<dbReference type="PANTHER" id="PTHR42759:SF5">
    <property type="entry name" value="METHANOL DEHYDROGENASE REGULATOR"/>
    <property type="match status" value="1"/>
</dbReference>
<gene>
    <name evidence="3" type="ORF">BLITH_0352</name>
</gene>
<dbReference type="PANTHER" id="PTHR42759">
    <property type="entry name" value="MOXR FAMILY PROTEIN"/>
    <property type="match status" value="1"/>
</dbReference>
<protein>
    <submittedName>
        <fullName evidence="3">MoxR-like ATPase</fullName>
    </submittedName>
</protein>